<evidence type="ECO:0000313" key="2">
    <source>
        <dbReference type="Proteomes" id="UP000886653"/>
    </source>
</evidence>
<proteinExistence type="predicted"/>
<dbReference type="Proteomes" id="UP000886653">
    <property type="component" value="Unassembled WGS sequence"/>
</dbReference>
<protein>
    <submittedName>
        <fullName evidence="1">Uncharacterized protein</fullName>
    </submittedName>
</protein>
<comment type="caution">
    <text evidence="1">The sequence shown here is derived from an EMBL/GenBank/DDBJ whole genome shotgun (WGS) entry which is preliminary data.</text>
</comment>
<accession>A0A9P6NRC7</accession>
<organism evidence="1 2">
    <name type="scientific">Cronartium quercuum f. sp. fusiforme G11</name>
    <dbReference type="NCBI Taxonomy" id="708437"/>
    <lineage>
        <taxon>Eukaryota</taxon>
        <taxon>Fungi</taxon>
        <taxon>Dikarya</taxon>
        <taxon>Basidiomycota</taxon>
        <taxon>Pucciniomycotina</taxon>
        <taxon>Pucciniomycetes</taxon>
        <taxon>Pucciniales</taxon>
        <taxon>Coleosporiaceae</taxon>
        <taxon>Cronartium</taxon>
    </lineage>
</organism>
<name>A0A9P6NRC7_9BASI</name>
<reference evidence="1" key="1">
    <citation type="submission" date="2013-11" db="EMBL/GenBank/DDBJ databases">
        <title>Genome sequence of the fusiform rust pathogen reveals effectors for host alternation and coevolution with pine.</title>
        <authorList>
            <consortium name="DOE Joint Genome Institute"/>
            <person name="Smith K."/>
            <person name="Pendleton A."/>
            <person name="Kubisiak T."/>
            <person name="Anderson C."/>
            <person name="Salamov A."/>
            <person name="Aerts A."/>
            <person name="Riley R."/>
            <person name="Clum A."/>
            <person name="Lindquist E."/>
            <person name="Ence D."/>
            <person name="Campbell M."/>
            <person name="Kronenberg Z."/>
            <person name="Feau N."/>
            <person name="Dhillon B."/>
            <person name="Hamelin R."/>
            <person name="Burleigh J."/>
            <person name="Smith J."/>
            <person name="Yandell M."/>
            <person name="Nelson C."/>
            <person name="Grigoriev I."/>
            <person name="Davis J."/>
        </authorList>
    </citation>
    <scope>NUCLEOTIDE SEQUENCE</scope>
    <source>
        <strain evidence="1">G11</strain>
    </source>
</reference>
<dbReference type="AlphaFoldDB" id="A0A9P6NRC7"/>
<sequence>MFTSTLTRLQLHLINSTSDKDLVSPPKFDLPRLTHLNLKTTQNISLRSLRKCIDLKCIQYIQLGKKECQESCSTCALGQKLSR</sequence>
<gene>
    <name evidence="1" type="ORF">CROQUDRAFT_178991</name>
</gene>
<keyword evidence="2" id="KW-1185">Reference proteome</keyword>
<dbReference type="EMBL" id="MU167218">
    <property type="protein sequence ID" value="KAG0150599.1"/>
    <property type="molecule type" value="Genomic_DNA"/>
</dbReference>
<evidence type="ECO:0000313" key="1">
    <source>
        <dbReference type="EMBL" id="KAG0150599.1"/>
    </source>
</evidence>